<dbReference type="InterPro" id="IPR006264">
    <property type="entry name" value="EPSP_synthase"/>
</dbReference>
<dbReference type="GO" id="GO:0009073">
    <property type="term" value="P:aromatic amino acid family biosynthetic process"/>
    <property type="evidence" value="ECO:0007669"/>
    <property type="project" value="UniProtKB-KW"/>
</dbReference>
<evidence type="ECO:0000259" key="8">
    <source>
        <dbReference type="Pfam" id="PF00275"/>
    </source>
</evidence>
<dbReference type="KEGG" id="rmar:GBA65_10615"/>
<evidence type="ECO:0000313" key="10">
    <source>
        <dbReference type="Proteomes" id="UP000502706"/>
    </source>
</evidence>
<feature type="binding site" evidence="7">
    <location>
        <position position="49"/>
    </location>
    <ligand>
        <name>3-phosphoshikimate</name>
        <dbReference type="ChEBI" id="CHEBI:145989"/>
    </ligand>
</feature>
<feature type="binding site" evidence="7">
    <location>
        <position position="196"/>
    </location>
    <ligand>
        <name>3-phosphoshikimate</name>
        <dbReference type="ChEBI" id="CHEBI:145989"/>
    </ligand>
</feature>
<dbReference type="GO" id="GO:0008652">
    <property type="term" value="P:amino acid biosynthetic process"/>
    <property type="evidence" value="ECO:0007669"/>
    <property type="project" value="UniProtKB-KW"/>
</dbReference>
<feature type="binding site" evidence="7">
    <location>
        <position position="150"/>
    </location>
    <ligand>
        <name>phosphoenolpyruvate</name>
        <dbReference type="ChEBI" id="CHEBI:58702"/>
    </ligand>
</feature>
<keyword evidence="4 7" id="KW-0808">Transferase</keyword>
<feature type="active site" description="Proton acceptor" evidence="7">
    <location>
        <position position="338"/>
    </location>
</feature>
<evidence type="ECO:0000256" key="3">
    <source>
        <dbReference type="ARBA" id="ARBA00022605"/>
    </source>
</evidence>
<dbReference type="InterPro" id="IPR013792">
    <property type="entry name" value="RNA3'P_cycl/enolpyr_Trfase_a/b"/>
</dbReference>
<evidence type="ECO:0000256" key="6">
    <source>
        <dbReference type="ARBA" id="ARBA00044633"/>
    </source>
</evidence>
<dbReference type="HAMAP" id="MF_00210">
    <property type="entry name" value="EPSP_synth"/>
    <property type="match status" value="1"/>
</dbReference>
<dbReference type="AlphaFoldDB" id="A0A6G8PXF1"/>
<feature type="binding site" evidence="7">
    <location>
        <position position="54"/>
    </location>
    <ligand>
        <name>3-phosphoshikimate</name>
        <dbReference type="ChEBI" id="CHEBI:145989"/>
    </ligand>
</feature>
<feature type="binding site" evidence="7">
    <location>
        <position position="224"/>
    </location>
    <ligand>
        <name>3-phosphoshikimate</name>
        <dbReference type="ChEBI" id="CHEBI:145989"/>
    </ligand>
</feature>
<feature type="binding site" evidence="7">
    <location>
        <position position="369"/>
    </location>
    <ligand>
        <name>phosphoenolpyruvate</name>
        <dbReference type="ChEBI" id="CHEBI:58702"/>
    </ligand>
</feature>
<comment type="pathway">
    <text evidence="1 7">Metabolic intermediate biosynthesis; chorismate biosynthesis; chorismate from D-erythrose 4-phosphate and phosphoenolpyruvate: step 6/7.</text>
</comment>
<keyword evidence="5 7" id="KW-0057">Aromatic amino acid biosynthesis</keyword>
<evidence type="ECO:0000256" key="1">
    <source>
        <dbReference type="ARBA" id="ARBA00004811"/>
    </source>
</evidence>
<dbReference type="PANTHER" id="PTHR21090:SF5">
    <property type="entry name" value="PENTAFUNCTIONAL AROM POLYPEPTIDE"/>
    <property type="match status" value="1"/>
</dbReference>
<feature type="binding site" evidence="7">
    <location>
        <position position="338"/>
    </location>
    <ligand>
        <name>3-phosphoshikimate</name>
        <dbReference type="ChEBI" id="CHEBI:145989"/>
    </ligand>
</feature>
<dbReference type="RefSeq" id="WP_166396565.1">
    <property type="nucleotide sequence ID" value="NZ_CP045121.1"/>
</dbReference>
<dbReference type="GO" id="GO:0009423">
    <property type="term" value="P:chorismate biosynthetic process"/>
    <property type="evidence" value="ECO:0007669"/>
    <property type="project" value="UniProtKB-UniRule"/>
</dbReference>
<dbReference type="Proteomes" id="UP000502706">
    <property type="component" value="Chromosome"/>
</dbReference>
<comment type="caution">
    <text evidence="7">Lacks conserved residue(s) required for the propagation of feature annotation.</text>
</comment>
<feature type="binding site" evidence="7">
    <location>
        <position position="198"/>
    </location>
    <ligand>
        <name>3-phosphoshikimate</name>
        <dbReference type="ChEBI" id="CHEBI:145989"/>
    </ligand>
</feature>
<feature type="binding site" evidence="7">
    <location>
        <position position="197"/>
    </location>
    <ligand>
        <name>3-phosphoshikimate</name>
        <dbReference type="ChEBI" id="CHEBI:145989"/>
    </ligand>
</feature>
<keyword evidence="3 7" id="KW-0028">Amino-acid biosynthesis</keyword>
<dbReference type="PANTHER" id="PTHR21090">
    <property type="entry name" value="AROM/DEHYDROQUINATE SYNTHASE"/>
    <property type="match status" value="1"/>
</dbReference>
<feature type="binding site" evidence="7">
    <location>
        <position position="410"/>
    </location>
    <ligand>
        <name>phosphoenolpyruvate</name>
        <dbReference type="ChEBI" id="CHEBI:58702"/>
    </ligand>
</feature>
<evidence type="ECO:0000256" key="4">
    <source>
        <dbReference type="ARBA" id="ARBA00022679"/>
    </source>
</evidence>
<feature type="domain" description="Enolpyruvate transferase" evidence="8">
    <location>
        <begin position="37"/>
        <end position="444"/>
    </location>
</feature>
<feature type="binding site" evidence="7">
    <location>
        <position position="435"/>
    </location>
    <ligand>
        <name>phosphoenolpyruvate</name>
        <dbReference type="ChEBI" id="CHEBI:58702"/>
    </ligand>
</feature>
<protein>
    <recommendedName>
        <fullName evidence="7">3-phosphoshikimate 1-carboxyvinyltransferase</fullName>
        <ecNumber evidence="7">2.5.1.19</ecNumber>
    </recommendedName>
    <alternativeName>
        <fullName evidence="7">5-enolpyruvylshikimate-3-phosphate synthase</fullName>
        <shortName evidence="7">EPSP synthase</shortName>
        <shortName evidence="7">EPSPS</shortName>
    </alternativeName>
</protein>
<keyword evidence="10" id="KW-1185">Reference proteome</keyword>
<evidence type="ECO:0000313" key="9">
    <source>
        <dbReference type="EMBL" id="QIN78899.1"/>
    </source>
</evidence>
<dbReference type="GO" id="GO:0005737">
    <property type="term" value="C:cytoplasm"/>
    <property type="evidence" value="ECO:0007669"/>
    <property type="project" value="UniProtKB-SubCell"/>
</dbReference>
<comment type="subcellular location">
    <subcellularLocation>
        <location evidence="7">Cytoplasm</location>
    </subcellularLocation>
</comment>
<feature type="binding site" evidence="7">
    <location>
        <position position="50"/>
    </location>
    <ligand>
        <name>3-phosphoshikimate</name>
        <dbReference type="ChEBI" id="CHEBI:145989"/>
    </ligand>
</feature>
<feature type="binding site" evidence="7">
    <location>
        <position position="198"/>
    </location>
    <ligand>
        <name>phosphoenolpyruvate</name>
        <dbReference type="ChEBI" id="CHEBI:58702"/>
    </ligand>
</feature>
<comment type="catalytic activity">
    <reaction evidence="6">
        <text>3-phosphoshikimate + phosphoenolpyruvate = 5-O-(1-carboxyvinyl)-3-phosphoshikimate + phosphate</text>
        <dbReference type="Rhea" id="RHEA:21256"/>
        <dbReference type="ChEBI" id="CHEBI:43474"/>
        <dbReference type="ChEBI" id="CHEBI:57701"/>
        <dbReference type="ChEBI" id="CHEBI:58702"/>
        <dbReference type="ChEBI" id="CHEBI:145989"/>
        <dbReference type="EC" id="2.5.1.19"/>
    </reaction>
    <physiologicalReaction direction="left-to-right" evidence="6">
        <dbReference type="Rhea" id="RHEA:21257"/>
    </physiologicalReaction>
</comment>
<comment type="similarity">
    <text evidence="2 7">Belongs to the EPSP synthase family.</text>
</comment>
<dbReference type="PROSITE" id="PS00104">
    <property type="entry name" value="EPSP_SYNTHASE_1"/>
    <property type="match status" value="1"/>
</dbReference>
<feature type="binding site" evidence="7">
    <location>
        <position position="49"/>
    </location>
    <ligand>
        <name>phosphoenolpyruvate</name>
        <dbReference type="ChEBI" id="CHEBI:58702"/>
    </ligand>
</feature>
<dbReference type="EMBL" id="CP045121">
    <property type="protein sequence ID" value="QIN78899.1"/>
    <property type="molecule type" value="Genomic_DNA"/>
</dbReference>
<dbReference type="InterPro" id="IPR023193">
    <property type="entry name" value="EPSP_synthase_CS"/>
</dbReference>
<sequence>MSGERTRPVAGVPGVDFTVDDVRGRFPVELEIKPLSRPVDATVRVPGSKSVTNRALVVAALADGRSRILNPLFSDDSYWLMDALVRLGFGVRADREGGEVEILGLGGRVPNEDVEVFVGNAGTVARFLPPALALGPGPYRLDGVPRMRERPVGDLVDAMRELGAAVRYADGEGRFPLVVEGGGLRGGTASVEGSKSSQFLSGLLMAAPYAREGMTLEVEGELVSKPYVGITTGVMRSFGVGVEEEGGRFTVRPAAYGARDYPVEPDASGASYFMAAAAVTGGRVEIPGLGSSSPQGDLRFAEVLERMGCEVRIERDRVAVQGPRRLRGVDVDMNAFSDTMITLAAIAPFADGPTTIRDVEHTRHQETDRISAVATELARLGADVREHRNGIRIIPRETRPTSIRTYDDHRMAMGFAVTGLVAAGISIQNPACVTKTFPDFFRKLDALR</sequence>
<organism evidence="9 10">
    <name type="scientific">Rubrobacter marinus</name>
    <dbReference type="NCBI Taxonomy" id="2653852"/>
    <lineage>
        <taxon>Bacteria</taxon>
        <taxon>Bacillati</taxon>
        <taxon>Actinomycetota</taxon>
        <taxon>Rubrobacteria</taxon>
        <taxon>Rubrobacterales</taxon>
        <taxon>Rubrobacteraceae</taxon>
        <taxon>Rubrobacter</taxon>
    </lineage>
</organism>
<dbReference type="Pfam" id="PF00275">
    <property type="entry name" value="EPSP_synthase"/>
    <property type="match status" value="1"/>
</dbReference>
<dbReference type="Gene3D" id="3.65.10.10">
    <property type="entry name" value="Enolpyruvate transferase domain"/>
    <property type="match status" value="2"/>
</dbReference>
<dbReference type="EC" id="2.5.1.19" evidence="7"/>
<accession>A0A6G8PXF1</accession>
<dbReference type="NCBIfam" id="TIGR01356">
    <property type="entry name" value="aroA"/>
    <property type="match status" value="1"/>
</dbReference>
<name>A0A6G8PXF1_9ACTN</name>
<evidence type="ECO:0000256" key="5">
    <source>
        <dbReference type="ARBA" id="ARBA00023141"/>
    </source>
</evidence>
<dbReference type="GO" id="GO:0003866">
    <property type="term" value="F:3-phosphoshikimate 1-carboxyvinyltransferase activity"/>
    <property type="evidence" value="ECO:0007669"/>
    <property type="project" value="UniProtKB-UniRule"/>
</dbReference>
<dbReference type="InterPro" id="IPR001986">
    <property type="entry name" value="Enolpyruvate_Tfrase_dom"/>
</dbReference>
<gene>
    <name evidence="7 9" type="primary">aroA</name>
    <name evidence="9" type="ORF">GBA65_10615</name>
</gene>
<dbReference type="InterPro" id="IPR036968">
    <property type="entry name" value="Enolpyruvate_Tfrase_sf"/>
</dbReference>
<feature type="binding site" evidence="7">
    <location>
        <position position="122"/>
    </location>
    <ligand>
        <name>phosphoenolpyruvate</name>
        <dbReference type="ChEBI" id="CHEBI:58702"/>
    </ligand>
</feature>
<evidence type="ECO:0000256" key="7">
    <source>
        <dbReference type="HAMAP-Rule" id="MF_00210"/>
    </source>
</evidence>
<feature type="binding site" evidence="7">
    <location>
        <position position="365"/>
    </location>
    <ligand>
        <name>3-phosphoshikimate</name>
        <dbReference type="ChEBI" id="CHEBI:145989"/>
    </ligand>
</feature>
<keyword evidence="7" id="KW-0963">Cytoplasm</keyword>
<comment type="function">
    <text evidence="7">Catalyzes the transfer of the enolpyruvyl moiety of phosphoenolpyruvate (PEP) to the 5-hydroxyl of shikimate-3-phosphate (S3P) to produce enolpyruvyl shikimate-3-phosphate and inorganic phosphate.</text>
</comment>
<dbReference type="CDD" id="cd01556">
    <property type="entry name" value="EPSP_synthase"/>
    <property type="match status" value="1"/>
</dbReference>
<dbReference type="PIRSF" id="PIRSF000505">
    <property type="entry name" value="EPSPS"/>
    <property type="match status" value="1"/>
</dbReference>
<reference evidence="9 10" key="1">
    <citation type="submission" date="2019-10" db="EMBL/GenBank/DDBJ databases">
        <title>Rubrobacter sp nov SCSIO 52915 isolated from a deep-sea sediment in the South China Sea.</title>
        <authorList>
            <person name="Chen R.W."/>
        </authorList>
    </citation>
    <scope>NUCLEOTIDE SEQUENCE [LARGE SCALE GENOMIC DNA]</scope>
    <source>
        <strain evidence="9 10">SCSIO 52915</strain>
    </source>
</reference>
<dbReference type="SUPFAM" id="SSF55205">
    <property type="entry name" value="EPT/RTPC-like"/>
    <property type="match status" value="1"/>
</dbReference>
<evidence type="ECO:0000256" key="2">
    <source>
        <dbReference type="ARBA" id="ARBA00009948"/>
    </source>
</evidence>
<comment type="subunit">
    <text evidence="7">Monomer.</text>
</comment>
<dbReference type="UniPathway" id="UPA00053">
    <property type="reaction ID" value="UER00089"/>
</dbReference>
<proteinExistence type="inferred from homology"/>